<accession>A0ABV5V7I6</accession>
<evidence type="ECO:0000313" key="2">
    <source>
        <dbReference type="Proteomes" id="UP001589703"/>
    </source>
</evidence>
<reference evidence="1 2" key="1">
    <citation type="submission" date="2024-09" db="EMBL/GenBank/DDBJ databases">
        <authorList>
            <person name="Sun Q."/>
            <person name="Mori K."/>
        </authorList>
    </citation>
    <scope>NUCLEOTIDE SEQUENCE [LARGE SCALE GENOMIC DNA]</scope>
    <source>
        <strain evidence="1 2">JCM 10918</strain>
    </source>
</reference>
<dbReference type="EMBL" id="JBHMAR010000001">
    <property type="protein sequence ID" value="MFB9733792.1"/>
    <property type="molecule type" value="Genomic_DNA"/>
</dbReference>
<name>A0ABV5V7I6_9ACTN</name>
<organism evidence="1 2">
    <name type="scientific">Streptomyces thermocoprophilus</name>
    <dbReference type="NCBI Taxonomy" id="78356"/>
    <lineage>
        <taxon>Bacteria</taxon>
        <taxon>Bacillati</taxon>
        <taxon>Actinomycetota</taxon>
        <taxon>Actinomycetes</taxon>
        <taxon>Kitasatosporales</taxon>
        <taxon>Streptomycetaceae</taxon>
        <taxon>Streptomyces</taxon>
    </lineage>
</organism>
<dbReference type="Proteomes" id="UP001589703">
    <property type="component" value="Unassembled WGS sequence"/>
</dbReference>
<dbReference type="RefSeq" id="WP_356760258.1">
    <property type="nucleotide sequence ID" value="NZ_JBHMAR010000001.1"/>
</dbReference>
<sequence>MSSSVDHGVLVVTVHQDPGRSGETPLFTRIGDLVSAHRPAAVVVVLDRPASAGAALSVVLRVHGLCSGLGILMSVATGSAPARRALHAAADRTGVRLVVHARRHTAVTGTAFAAAA</sequence>
<comment type="caution">
    <text evidence="1">The sequence shown here is derived from an EMBL/GenBank/DDBJ whole genome shotgun (WGS) entry which is preliminary data.</text>
</comment>
<proteinExistence type="predicted"/>
<evidence type="ECO:0008006" key="3">
    <source>
        <dbReference type="Google" id="ProtNLM"/>
    </source>
</evidence>
<keyword evidence="2" id="KW-1185">Reference proteome</keyword>
<protein>
    <recommendedName>
        <fullName evidence="3">STAS domain-containing protein</fullName>
    </recommendedName>
</protein>
<gene>
    <name evidence="1" type="ORF">ACFFRO_01275</name>
</gene>
<evidence type="ECO:0000313" key="1">
    <source>
        <dbReference type="EMBL" id="MFB9733792.1"/>
    </source>
</evidence>